<name>A0A1H7XW76_9BACT</name>
<dbReference type="Gene3D" id="1.10.287.1040">
    <property type="entry name" value="Exonuclease VII, small subunit"/>
    <property type="match status" value="1"/>
</dbReference>
<dbReference type="GO" id="GO:0006308">
    <property type="term" value="P:DNA catabolic process"/>
    <property type="evidence" value="ECO:0007669"/>
    <property type="project" value="UniProtKB-UniRule"/>
</dbReference>
<dbReference type="SUPFAM" id="SSF116842">
    <property type="entry name" value="XseB-like"/>
    <property type="match status" value="1"/>
</dbReference>
<dbReference type="InterPro" id="IPR037004">
    <property type="entry name" value="Exonuc_VII_ssu_sf"/>
</dbReference>
<dbReference type="EMBL" id="FOBB01000004">
    <property type="protein sequence ID" value="SEM38146.1"/>
    <property type="molecule type" value="Genomic_DNA"/>
</dbReference>
<dbReference type="Proteomes" id="UP000198984">
    <property type="component" value="Unassembled WGS sequence"/>
</dbReference>
<comment type="similarity">
    <text evidence="1">Belongs to the XseB family.</text>
</comment>
<evidence type="ECO:0000256" key="4">
    <source>
        <dbReference type="ARBA" id="ARBA00022801"/>
    </source>
</evidence>
<protein>
    <recommendedName>
        <fullName evidence="6">Exodeoxyribonuclease VII small subunit</fullName>
        <ecNumber evidence="6">3.1.11.6</ecNumber>
    </recommendedName>
</protein>
<organism evidence="7 8">
    <name type="scientific">Chitinophaga rupis</name>
    <dbReference type="NCBI Taxonomy" id="573321"/>
    <lineage>
        <taxon>Bacteria</taxon>
        <taxon>Pseudomonadati</taxon>
        <taxon>Bacteroidota</taxon>
        <taxon>Chitinophagia</taxon>
        <taxon>Chitinophagales</taxon>
        <taxon>Chitinophagaceae</taxon>
        <taxon>Chitinophaga</taxon>
    </lineage>
</organism>
<gene>
    <name evidence="7" type="ORF">SAMN04488505_104224</name>
</gene>
<evidence type="ECO:0000313" key="8">
    <source>
        <dbReference type="Proteomes" id="UP000198984"/>
    </source>
</evidence>
<evidence type="ECO:0000313" key="7">
    <source>
        <dbReference type="EMBL" id="SEM38146.1"/>
    </source>
</evidence>
<keyword evidence="4" id="KW-0378">Hydrolase</keyword>
<evidence type="ECO:0000256" key="2">
    <source>
        <dbReference type="ARBA" id="ARBA00022490"/>
    </source>
</evidence>
<evidence type="ECO:0000256" key="3">
    <source>
        <dbReference type="ARBA" id="ARBA00022722"/>
    </source>
</evidence>
<dbReference type="Pfam" id="PF02609">
    <property type="entry name" value="Exonuc_VII_S"/>
    <property type="match status" value="1"/>
</dbReference>
<keyword evidence="3" id="KW-0540">Nuclease</keyword>
<reference evidence="7 8" key="1">
    <citation type="submission" date="2016-10" db="EMBL/GenBank/DDBJ databases">
        <authorList>
            <person name="de Groot N.N."/>
        </authorList>
    </citation>
    <scope>NUCLEOTIDE SEQUENCE [LARGE SCALE GENOMIC DNA]</scope>
    <source>
        <strain evidence="7 8">DSM 21039</strain>
    </source>
</reference>
<evidence type="ECO:0000256" key="5">
    <source>
        <dbReference type="ARBA" id="ARBA00022839"/>
    </source>
</evidence>
<dbReference type="GO" id="GO:0008855">
    <property type="term" value="F:exodeoxyribonuclease VII activity"/>
    <property type="evidence" value="ECO:0007669"/>
    <property type="project" value="UniProtKB-UniRule"/>
</dbReference>
<accession>A0A1H7XW76</accession>
<dbReference type="EC" id="3.1.11.6" evidence="6"/>
<sequence length="71" mass="7944">MEQHLTYEAAYNELRAIAADIETGSVPVDILAEKVKRAAVLIEFCQQKLRSTEAEVTNIIKQMEQHNAGSK</sequence>
<dbReference type="STRING" id="573321.SAMN04488505_104224"/>
<dbReference type="GO" id="GO:0009318">
    <property type="term" value="C:exodeoxyribonuclease VII complex"/>
    <property type="evidence" value="ECO:0007669"/>
    <property type="project" value="UniProtKB-UniRule"/>
</dbReference>
<dbReference type="OrthoDB" id="9813898at2"/>
<evidence type="ECO:0000256" key="6">
    <source>
        <dbReference type="NCBIfam" id="TIGR01280"/>
    </source>
</evidence>
<dbReference type="NCBIfam" id="TIGR01280">
    <property type="entry name" value="xseB"/>
    <property type="match status" value="1"/>
</dbReference>
<keyword evidence="8" id="KW-1185">Reference proteome</keyword>
<dbReference type="AlphaFoldDB" id="A0A1H7XW76"/>
<dbReference type="RefSeq" id="WP_089914897.1">
    <property type="nucleotide sequence ID" value="NZ_FOBB01000004.1"/>
</dbReference>
<keyword evidence="5" id="KW-0269">Exonuclease</keyword>
<proteinExistence type="inferred from homology"/>
<keyword evidence="2" id="KW-0963">Cytoplasm</keyword>
<evidence type="ECO:0000256" key="1">
    <source>
        <dbReference type="ARBA" id="ARBA00009998"/>
    </source>
</evidence>
<dbReference type="InterPro" id="IPR003761">
    <property type="entry name" value="Exonuc_VII_S"/>
</dbReference>